<evidence type="ECO:0000313" key="3">
    <source>
        <dbReference type="EMBL" id="CAJ0579205.1"/>
    </source>
</evidence>
<dbReference type="Pfam" id="PF00059">
    <property type="entry name" value="Lectin_C"/>
    <property type="match status" value="2"/>
</dbReference>
<comment type="caution">
    <text evidence="3">The sequence shown here is derived from an EMBL/GenBank/DDBJ whole genome shotgun (WGS) entry which is preliminary data.</text>
</comment>
<dbReference type="InterPro" id="IPR050976">
    <property type="entry name" value="Snaclec"/>
</dbReference>
<proteinExistence type="predicted"/>
<sequence>MLVALAQNHSITGSLFLGLKRNGDAVGWTDGSKADYMNWDAGEPADGKDCAYISFDTKKWRMENCKTSIPYSCLYPAATTPAPSLGPTTATVASTKAVVTTGATGTTNNVYTVTQGPSGPTPPHQDVPCLDQWVYLNLTGMCYWHSRFTYFDAAESLCVMHGGHLASVHSWEENEFLKQLTWENTCATCDVLCGGFNIGSTFLGGFLDTSKDTLTWLDGTPDDFRGNVCQSSTSPSMIMLRSYPTMCSSPCFGGDWWPMDGWSGNATLSDFVCKAPPLVSTTIATTQANV</sequence>
<feature type="non-terminal residue" evidence="3">
    <location>
        <position position="1"/>
    </location>
</feature>
<dbReference type="SMART" id="SM00034">
    <property type="entry name" value="CLECT"/>
    <property type="match status" value="1"/>
</dbReference>
<gene>
    <name evidence="3" type="ORF">MSPICULIGERA_LOCUS17435</name>
</gene>
<name>A0AA36D349_9BILA</name>
<evidence type="ECO:0000256" key="1">
    <source>
        <dbReference type="ARBA" id="ARBA00023157"/>
    </source>
</evidence>
<dbReference type="Gene3D" id="3.10.100.10">
    <property type="entry name" value="Mannose-Binding Protein A, subunit A"/>
    <property type="match status" value="2"/>
</dbReference>
<dbReference type="InterPro" id="IPR001304">
    <property type="entry name" value="C-type_lectin-like"/>
</dbReference>
<evidence type="ECO:0000313" key="4">
    <source>
        <dbReference type="Proteomes" id="UP001177023"/>
    </source>
</evidence>
<protein>
    <recommendedName>
        <fullName evidence="2">C-type lectin domain-containing protein</fullName>
    </recommendedName>
</protein>
<feature type="domain" description="C-type lectin" evidence="2">
    <location>
        <begin position="138"/>
        <end position="256"/>
    </location>
</feature>
<reference evidence="3" key="1">
    <citation type="submission" date="2023-06" db="EMBL/GenBank/DDBJ databases">
        <authorList>
            <person name="Delattre M."/>
        </authorList>
    </citation>
    <scope>NUCLEOTIDE SEQUENCE</scope>
    <source>
        <strain evidence="3">AF72</strain>
    </source>
</reference>
<dbReference type="SUPFAM" id="SSF56436">
    <property type="entry name" value="C-type lectin-like"/>
    <property type="match status" value="2"/>
</dbReference>
<dbReference type="PANTHER" id="PTHR22991:SF41">
    <property type="entry name" value="CUB DOMAIN-CONTAINING PROTEIN-RELATED"/>
    <property type="match status" value="1"/>
</dbReference>
<dbReference type="Proteomes" id="UP001177023">
    <property type="component" value="Unassembled WGS sequence"/>
</dbReference>
<accession>A0AA36D349</accession>
<evidence type="ECO:0000259" key="2">
    <source>
        <dbReference type="PROSITE" id="PS50041"/>
    </source>
</evidence>
<keyword evidence="4" id="KW-1185">Reference proteome</keyword>
<organism evidence="3 4">
    <name type="scientific">Mesorhabditis spiculigera</name>
    <dbReference type="NCBI Taxonomy" id="96644"/>
    <lineage>
        <taxon>Eukaryota</taxon>
        <taxon>Metazoa</taxon>
        <taxon>Ecdysozoa</taxon>
        <taxon>Nematoda</taxon>
        <taxon>Chromadorea</taxon>
        <taxon>Rhabditida</taxon>
        <taxon>Rhabditina</taxon>
        <taxon>Rhabditomorpha</taxon>
        <taxon>Rhabditoidea</taxon>
        <taxon>Rhabditidae</taxon>
        <taxon>Mesorhabditinae</taxon>
        <taxon>Mesorhabditis</taxon>
    </lineage>
</organism>
<keyword evidence="1" id="KW-1015">Disulfide bond</keyword>
<dbReference type="InterPro" id="IPR016187">
    <property type="entry name" value="CTDL_fold"/>
</dbReference>
<dbReference type="PROSITE" id="PS50041">
    <property type="entry name" value="C_TYPE_LECTIN_2"/>
    <property type="match status" value="2"/>
</dbReference>
<dbReference type="PANTHER" id="PTHR22991">
    <property type="entry name" value="PROTEIN CBG13490"/>
    <property type="match status" value="1"/>
</dbReference>
<feature type="domain" description="C-type lectin" evidence="2">
    <location>
        <begin position="1"/>
        <end position="74"/>
    </location>
</feature>
<dbReference type="EMBL" id="CATQJA010002655">
    <property type="protein sequence ID" value="CAJ0579205.1"/>
    <property type="molecule type" value="Genomic_DNA"/>
</dbReference>
<dbReference type="AlphaFoldDB" id="A0AA36D349"/>
<dbReference type="InterPro" id="IPR016186">
    <property type="entry name" value="C-type_lectin-like/link_sf"/>
</dbReference>
<dbReference type="CDD" id="cd00037">
    <property type="entry name" value="CLECT"/>
    <property type="match status" value="2"/>
</dbReference>